<dbReference type="AlphaFoldDB" id="A0A949WT22"/>
<evidence type="ECO:0000313" key="3">
    <source>
        <dbReference type="Proteomes" id="UP000694308"/>
    </source>
</evidence>
<evidence type="ECO:0000313" key="2">
    <source>
        <dbReference type="EMBL" id="MBV7275706.1"/>
    </source>
</evidence>
<dbReference type="RefSeq" id="WP_218322758.1">
    <property type="nucleotide sequence ID" value="NZ_JAEEGC010000134.1"/>
</dbReference>
<name>A0A949WT22_9CLOT</name>
<dbReference type="InterPro" id="IPR000257">
    <property type="entry name" value="Uroporphyrinogen_deCOase"/>
</dbReference>
<sequence>MKSNKEAYDQHLRRMEKAISLEKTDRIPVLITTDSFWANHIDVKLSEFYDNDELSNQTILDSFKEMGDVDAIDFCSSYSPELRLRQLSSVKLHKHKLFKDKSCHINEKKLITEDDYDTILNKGFEYFFTDYVQNRLNINEIFKQPEYFSTAQQKFKKEGYVACSTVFSSFEVDYLSAGRTLENFSRDLHKIPDKVYAVLDVIHEYHIKSLRQQIRNTKPFSVCVGAARGASQFYSKKHWDRIVGKYYKAIADMVIEEGSIVQWHIDGDYERDLDFFRNFPKGKCIFAPASIMDLYKIKEVLGDVMAIQCNTPPALLTLGTPDEVYDYCSNLVEDMGSGFIMGAGCCVPYNANAENVQAMVAAATGR</sequence>
<dbReference type="GO" id="GO:0004853">
    <property type="term" value="F:uroporphyrinogen decarboxylase activity"/>
    <property type="evidence" value="ECO:0007669"/>
    <property type="project" value="InterPro"/>
</dbReference>
<organism evidence="2 3">
    <name type="scientific">Clostridium thailandense</name>
    <dbReference type="NCBI Taxonomy" id="2794346"/>
    <lineage>
        <taxon>Bacteria</taxon>
        <taxon>Bacillati</taxon>
        <taxon>Bacillota</taxon>
        <taxon>Clostridia</taxon>
        <taxon>Eubacteriales</taxon>
        <taxon>Clostridiaceae</taxon>
        <taxon>Clostridium</taxon>
    </lineage>
</organism>
<comment type="caution">
    <text evidence="2">The sequence shown here is derived from an EMBL/GenBank/DDBJ whole genome shotgun (WGS) entry which is preliminary data.</text>
</comment>
<gene>
    <name evidence="2" type="ORF">I6U48_22675</name>
</gene>
<accession>A0A949WT22</accession>
<dbReference type="GO" id="GO:0006779">
    <property type="term" value="P:porphyrin-containing compound biosynthetic process"/>
    <property type="evidence" value="ECO:0007669"/>
    <property type="project" value="InterPro"/>
</dbReference>
<proteinExistence type="predicted"/>
<dbReference type="PANTHER" id="PTHR47099:SF1">
    <property type="entry name" value="METHYLCOBAMIDE:COM METHYLTRANSFERASE MTBA"/>
    <property type="match status" value="1"/>
</dbReference>
<dbReference type="Pfam" id="PF01208">
    <property type="entry name" value="URO-D"/>
    <property type="match status" value="1"/>
</dbReference>
<dbReference type="InterPro" id="IPR052024">
    <property type="entry name" value="Methanogen_methyltrans"/>
</dbReference>
<evidence type="ECO:0000259" key="1">
    <source>
        <dbReference type="Pfam" id="PF01208"/>
    </source>
</evidence>
<protein>
    <submittedName>
        <fullName evidence="2">Uroporphyrinogen-III decarboxylase</fullName>
    </submittedName>
</protein>
<reference evidence="2" key="1">
    <citation type="submission" date="2020-12" db="EMBL/GenBank/DDBJ databases">
        <title>Clostridium thailandense sp. nov., a novel acetogenic bacterium isolated from peat land soil in Thailand.</title>
        <authorList>
            <person name="Chaikitkaew S."/>
            <person name="Birkeland N.K."/>
        </authorList>
    </citation>
    <scope>NUCLEOTIDE SEQUENCE</scope>
    <source>
        <strain evidence="2">PL3</strain>
    </source>
</reference>
<dbReference type="EMBL" id="JAEEGC010000134">
    <property type="protein sequence ID" value="MBV7275706.1"/>
    <property type="molecule type" value="Genomic_DNA"/>
</dbReference>
<feature type="domain" description="Uroporphyrinogen decarboxylase (URO-D)" evidence="1">
    <location>
        <begin position="178"/>
        <end position="363"/>
    </location>
</feature>
<keyword evidence="3" id="KW-1185">Reference proteome</keyword>
<dbReference type="Proteomes" id="UP000694308">
    <property type="component" value="Unassembled WGS sequence"/>
</dbReference>
<dbReference type="PANTHER" id="PTHR47099">
    <property type="entry name" value="METHYLCOBAMIDE:COM METHYLTRANSFERASE MTBA"/>
    <property type="match status" value="1"/>
</dbReference>